<dbReference type="PANTHER" id="PTHR43861">
    <property type="entry name" value="TRANS-ACONITATE 2-METHYLTRANSFERASE-RELATED"/>
    <property type="match status" value="1"/>
</dbReference>
<evidence type="ECO:0000313" key="3">
    <source>
        <dbReference type="EMBL" id="QHT17291.1"/>
    </source>
</evidence>
<sequence length="308" mass="36072">MINIKFTLRNILIELLVILGIILLGILLYKISTPPYEKIIQEGFNQERGFVLKREQDIYDDLYVDMYDNLKDIAHRSESELIQILKMTEPSTKHSNFLDIGSGTGYIVNQLNSAGYRAYGLDKSKSMVKYCELKYPNIEIKQGDVFDPMNFERATFSHILCTNFTIYEFKDKLSFLKNCQAWLIPHGYLILHLVKPDKFNITNPNRELIDTKNKSQNRELETKATFDDYNYKAYYDNSNPTAMTFTETFIDKKTKHIRQNEQTLYMDTIENIEKMALSVGFIFHGKVNMKKCSNGDENQYLYILERSQ</sequence>
<dbReference type="InterPro" id="IPR029063">
    <property type="entry name" value="SAM-dependent_MTases_sf"/>
</dbReference>
<dbReference type="CDD" id="cd02440">
    <property type="entry name" value="AdoMet_MTases"/>
    <property type="match status" value="1"/>
</dbReference>
<evidence type="ECO:0000259" key="2">
    <source>
        <dbReference type="Pfam" id="PF08241"/>
    </source>
</evidence>
<feature type="domain" description="Methyltransferase type 11" evidence="2">
    <location>
        <begin position="98"/>
        <end position="191"/>
    </location>
</feature>
<keyword evidence="1" id="KW-0472">Membrane</keyword>
<protein>
    <recommendedName>
        <fullName evidence="2">Methyltransferase type 11 domain-containing protein</fullName>
    </recommendedName>
</protein>
<feature type="transmembrane region" description="Helical" evidence="1">
    <location>
        <begin position="12"/>
        <end position="31"/>
    </location>
</feature>
<name>A0A6C0DLH0_9ZZZZ</name>
<dbReference type="Gene3D" id="3.40.50.150">
    <property type="entry name" value="Vaccinia Virus protein VP39"/>
    <property type="match status" value="1"/>
</dbReference>
<keyword evidence="1" id="KW-1133">Transmembrane helix</keyword>
<organism evidence="3">
    <name type="scientific">viral metagenome</name>
    <dbReference type="NCBI Taxonomy" id="1070528"/>
    <lineage>
        <taxon>unclassified sequences</taxon>
        <taxon>metagenomes</taxon>
        <taxon>organismal metagenomes</taxon>
    </lineage>
</organism>
<dbReference type="EMBL" id="MN739633">
    <property type="protein sequence ID" value="QHT17291.1"/>
    <property type="molecule type" value="Genomic_DNA"/>
</dbReference>
<keyword evidence="1" id="KW-0812">Transmembrane</keyword>
<reference evidence="3" key="1">
    <citation type="journal article" date="2020" name="Nature">
        <title>Giant virus diversity and host interactions through global metagenomics.</title>
        <authorList>
            <person name="Schulz F."/>
            <person name="Roux S."/>
            <person name="Paez-Espino D."/>
            <person name="Jungbluth S."/>
            <person name="Walsh D.A."/>
            <person name="Denef V.J."/>
            <person name="McMahon K.D."/>
            <person name="Konstantinidis K.T."/>
            <person name="Eloe-Fadrosh E.A."/>
            <person name="Kyrpides N.C."/>
            <person name="Woyke T."/>
        </authorList>
    </citation>
    <scope>NUCLEOTIDE SEQUENCE</scope>
    <source>
        <strain evidence="3">GVMAG-M-3300023174-24</strain>
    </source>
</reference>
<dbReference type="SUPFAM" id="SSF53335">
    <property type="entry name" value="S-adenosyl-L-methionine-dependent methyltransferases"/>
    <property type="match status" value="1"/>
</dbReference>
<dbReference type="Pfam" id="PF08241">
    <property type="entry name" value="Methyltransf_11"/>
    <property type="match status" value="1"/>
</dbReference>
<evidence type="ECO:0000256" key="1">
    <source>
        <dbReference type="SAM" id="Phobius"/>
    </source>
</evidence>
<accession>A0A6C0DLH0</accession>
<proteinExistence type="predicted"/>
<dbReference type="AlphaFoldDB" id="A0A6C0DLH0"/>
<dbReference type="GO" id="GO:0008757">
    <property type="term" value="F:S-adenosylmethionine-dependent methyltransferase activity"/>
    <property type="evidence" value="ECO:0007669"/>
    <property type="project" value="InterPro"/>
</dbReference>
<dbReference type="InterPro" id="IPR013216">
    <property type="entry name" value="Methyltransf_11"/>
</dbReference>